<keyword evidence="5" id="KW-0722">Serine protease inhibitor</keyword>
<dbReference type="Gene3D" id="3.30.497.10">
    <property type="entry name" value="Antithrombin, subunit I, domain 2"/>
    <property type="match status" value="1"/>
</dbReference>
<dbReference type="SUPFAM" id="SSF56574">
    <property type="entry name" value="Serpins"/>
    <property type="match status" value="1"/>
</dbReference>
<dbReference type="SMART" id="SM00093">
    <property type="entry name" value="SERPIN"/>
    <property type="match status" value="1"/>
</dbReference>
<dbReference type="PROSITE" id="PS00284">
    <property type="entry name" value="SERPIN"/>
    <property type="match status" value="1"/>
</dbReference>
<feature type="region of interest" description="Disordered" evidence="8">
    <location>
        <begin position="1"/>
        <end position="75"/>
    </location>
</feature>
<sequence length="468" mass="51722">MASSSNPTAPDEKSQDPRAPPAPTSSSTASPPIPQPPPEGKRRLAANISPTPSVNSLKDGKEQEATSTTAPAAAAEAELQPVQDCGRLLNRLAVSLLSFMLDVPSRLQWNVLVSPISLVSTLASLVAGCEGLTKKDICDLLRLNPPEVEAIVDRFKTESAEHTFYVANRMFLQSNCPLLATFRSLIETKYMTTAQNVDFESPDQTYVRAINEWCSNATNGKVPAVVTRKTFAGSSSMLLVSAVYFRGLWKDRFDANATHMMKFHVSRADTLDVRMMTRTGRFAYAEVPSLRIRLLELPYRAGKLAMVLILPTEVDGLRLIQQSLLAGDTLWEVTKQMRPRANVRLGLPKFVLTARNKLRDLLEHLGSHRPFDPEQAQFVNISGFKGLHTTEIIQAVTVEVSEDGNEITRTSALVNEVVSKVAPTTHFMVDRPFLFFVRSTATGAIFLFGCVRQPLEWRPESPDTSLLR</sequence>
<evidence type="ECO:0000256" key="7">
    <source>
        <dbReference type="RuleBase" id="RU000411"/>
    </source>
</evidence>
<dbReference type="GO" id="GO:0005615">
    <property type="term" value="C:extracellular space"/>
    <property type="evidence" value="ECO:0007669"/>
    <property type="project" value="InterPro"/>
</dbReference>
<protein>
    <recommendedName>
        <fullName evidence="9">Serpin domain-containing protein</fullName>
    </recommendedName>
</protein>
<evidence type="ECO:0000259" key="9">
    <source>
        <dbReference type="SMART" id="SM00093"/>
    </source>
</evidence>
<organism evidence="10 11">
    <name type="scientific">Rhipicephalus microplus</name>
    <name type="common">Cattle tick</name>
    <name type="synonym">Boophilus microplus</name>
    <dbReference type="NCBI Taxonomy" id="6941"/>
    <lineage>
        <taxon>Eukaryota</taxon>
        <taxon>Metazoa</taxon>
        <taxon>Ecdysozoa</taxon>
        <taxon>Arthropoda</taxon>
        <taxon>Chelicerata</taxon>
        <taxon>Arachnida</taxon>
        <taxon>Acari</taxon>
        <taxon>Parasitiformes</taxon>
        <taxon>Ixodida</taxon>
        <taxon>Ixodoidea</taxon>
        <taxon>Ixodidae</taxon>
        <taxon>Rhipicephalinae</taxon>
        <taxon>Rhipicephalus</taxon>
        <taxon>Boophilus</taxon>
    </lineage>
</organism>
<name>A0A9J6E2G8_RHIMP</name>
<dbReference type="VEuPathDB" id="VectorBase:LOC119168379"/>
<keyword evidence="3" id="KW-0964">Secreted</keyword>
<evidence type="ECO:0000313" key="11">
    <source>
        <dbReference type="Proteomes" id="UP000821866"/>
    </source>
</evidence>
<reference evidence="10" key="1">
    <citation type="journal article" date="2020" name="Cell">
        <title>Large-Scale Comparative Analyses of Tick Genomes Elucidate Their Genetic Diversity and Vector Capacities.</title>
        <authorList>
            <consortium name="Tick Genome and Microbiome Consortium (TIGMIC)"/>
            <person name="Jia N."/>
            <person name="Wang J."/>
            <person name="Shi W."/>
            <person name="Du L."/>
            <person name="Sun Y."/>
            <person name="Zhan W."/>
            <person name="Jiang J.F."/>
            <person name="Wang Q."/>
            <person name="Zhang B."/>
            <person name="Ji P."/>
            <person name="Bell-Sakyi L."/>
            <person name="Cui X.M."/>
            <person name="Yuan T.T."/>
            <person name="Jiang B.G."/>
            <person name="Yang W.F."/>
            <person name="Lam T.T."/>
            <person name="Chang Q.C."/>
            <person name="Ding S.J."/>
            <person name="Wang X.J."/>
            <person name="Zhu J.G."/>
            <person name="Ruan X.D."/>
            <person name="Zhao L."/>
            <person name="Wei J.T."/>
            <person name="Ye R.Z."/>
            <person name="Que T.C."/>
            <person name="Du C.H."/>
            <person name="Zhou Y.H."/>
            <person name="Cheng J.X."/>
            <person name="Dai P.F."/>
            <person name="Guo W.B."/>
            <person name="Han X.H."/>
            <person name="Huang E.J."/>
            <person name="Li L.F."/>
            <person name="Wei W."/>
            <person name="Gao Y.C."/>
            <person name="Liu J.Z."/>
            <person name="Shao H.Z."/>
            <person name="Wang X."/>
            <person name="Wang C.C."/>
            <person name="Yang T.C."/>
            <person name="Huo Q.B."/>
            <person name="Li W."/>
            <person name="Chen H.Y."/>
            <person name="Chen S.E."/>
            <person name="Zhou L.G."/>
            <person name="Ni X.B."/>
            <person name="Tian J.H."/>
            <person name="Sheng Y."/>
            <person name="Liu T."/>
            <person name="Pan Y.S."/>
            <person name="Xia L.Y."/>
            <person name="Li J."/>
            <person name="Zhao F."/>
            <person name="Cao W.C."/>
        </authorList>
    </citation>
    <scope>NUCLEOTIDE SEQUENCE</scope>
    <source>
        <strain evidence="10">Rmic-2018</strain>
    </source>
</reference>
<keyword evidence="4" id="KW-0646">Protease inhibitor</keyword>
<dbReference type="EMBL" id="JABSTU010000006">
    <property type="protein sequence ID" value="KAH8028450.1"/>
    <property type="molecule type" value="Genomic_DNA"/>
</dbReference>
<dbReference type="GO" id="GO:0004867">
    <property type="term" value="F:serine-type endopeptidase inhibitor activity"/>
    <property type="evidence" value="ECO:0007669"/>
    <property type="project" value="UniProtKB-KW"/>
</dbReference>
<dbReference type="PANTHER" id="PTHR11461:SF211">
    <property type="entry name" value="GH10112P-RELATED"/>
    <property type="match status" value="1"/>
</dbReference>
<reference evidence="10" key="2">
    <citation type="submission" date="2021-09" db="EMBL/GenBank/DDBJ databases">
        <authorList>
            <person name="Jia N."/>
            <person name="Wang J."/>
            <person name="Shi W."/>
            <person name="Du L."/>
            <person name="Sun Y."/>
            <person name="Zhan W."/>
            <person name="Jiang J."/>
            <person name="Wang Q."/>
            <person name="Zhang B."/>
            <person name="Ji P."/>
            <person name="Sakyi L.B."/>
            <person name="Cui X."/>
            <person name="Yuan T."/>
            <person name="Jiang B."/>
            <person name="Yang W."/>
            <person name="Lam T.T.-Y."/>
            <person name="Chang Q."/>
            <person name="Ding S."/>
            <person name="Wang X."/>
            <person name="Zhu J."/>
            <person name="Ruan X."/>
            <person name="Zhao L."/>
            <person name="Wei J."/>
            <person name="Que T."/>
            <person name="Du C."/>
            <person name="Cheng J."/>
            <person name="Dai P."/>
            <person name="Han X."/>
            <person name="Huang E."/>
            <person name="Gao Y."/>
            <person name="Liu J."/>
            <person name="Shao H."/>
            <person name="Ye R."/>
            <person name="Li L."/>
            <person name="Wei W."/>
            <person name="Wang X."/>
            <person name="Wang C."/>
            <person name="Huo Q."/>
            <person name="Li W."/>
            <person name="Guo W."/>
            <person name="Chen H."/>
            <person name="Chen S."/>
            <person name="Zhou L."/>
            <person name="Zhou L."/>
            <person name="Ni X."/>
            <person name="Tian J."/>
            <person name="Zhou Y."/>
            <person name="Sheng Y."/>
            <person name="Liu T."/>
            <person name="Pan Y."/>
            <person name="Xia L."/>
            <person name="Li J."/>
            <person name="Zhao F."/>
            <person name="Cao W."/>
        </authorList>
    </citation>
    <scope>NUCLEOTIDE SEQUENCE</scope>
    <source>
        <strain evidence="10">Rmic-2018</strain>
        <tissue evidence="10">Larvae</tissue>
    </source>
</reference>
<dbReference type="Pfam" id="PF00079">
    <property type="entry name" value="Serpin"/>
    <property type="match status" value="1"/>
</dbReference>
<comment type="subcellular location">
    <subcellularLocation>
        <location evidence="1">Secreted</location>
    </subcellularLocation>
</comment>
<dbReference type="InterPro" id="IPR042185">
    <property type="entry name" value="Serpin_sf_2"/>
</dbReference>
<feature type="domain" description="Serpin" evidence="9">
    <location>
        <begin position="94"/>
        <end position="454"/>
    </location>
</feature>
<dbReference type="CDD" id="cd00172">
    <property type="entry name" value="serpin"/>
    <property type="match status" value="1"/>
</dbReference>
<comment type="caution">
    <text evidence="10">The sequence shown here is derived from an EMBL/GenBank/DDBJ whole genome shotgun (WGS) entry which is preliminary data.</text>
</comment>
<proteinExistence type="inferred from homology"/>
<dbReference type="Proteomes" id="UP000821866">
    <property type="component" value="Chromosome 4"/>
</dbReference>
<evidence type="ECO:0000313" key="10">
    <source>
        <dbReference type="EMBL" id="KAH8028450.1"/>
    </source>
</evidence>
<evidence type="ECO:0000256" key="5">
    <source>
        <dbReference type="ARBA" id="ARBA00022900"/>
    </source>
</evidence>
<gene>
    <name evidence="10" type="ORF">HPB51_016901</name>
</gene>
<evidence type="ECO:0000256" key="2">
    <source>
        <dbReference type="ARBA" id="ARBA00009500"/>
    </source>
</evidence>
<evidence type="ECO:0000256" key="1">
    <source>
        <dbReference type="ARBA" id="ARBA00004613"/>
    </source>
</evidence>
<comment type="similarity">
    <text evidence="2 7">Belongs to the serpin family.</text>
</comment>
<evidence type="ECO:0000256" key="6">
    <source>
        <dbReference type="ARBA" id="ARBA00023180"/>
    </source>
</evidence>
<evidence type="ECO:0000256" key="8">
    <source>
        <dbReference type="SAM" id="MobiDB-lite"/>
    </source>
</evidence>
<evidence type="ECO:0000256" key="3">
    <source>
        <dbReference type="ARBA" id="ARBA00022525"/>
    </source>
</evidence>
<dbReference type="InterPro" id="IPR036186">
    <property type="entry name" value="Serpin_sf"/>
</dbReference>
<dbReference type="PANTHER" id="PTHR11461">
    <property type="entry name" value="SERINE PROTEASE INHIBITOR, SERPIN"/>
    <property type="match status" value="1"/>
</dbReference>
<feature type="compositionally biased region" description="Low complexity" evidence="8">
    <location>
        <begin position="65"/>
        <end position="75"/>
    </location>
</feature>
<dbReference type="InterPro" id="IPR000215">
    <property type="entry name" value="Serpin_fam"/>
</dbReference>
<dbReference type="InterPro" id="IPR042178">
    <property type="entry name" value="Serpin_sf_1"/>
</dbReference>
<keyword evidence="11" id="KW-1185">Reference proteome</keyword>
<accession>A0A9J6E2G8</accession>
<evidence type="ECO:0000256" key="4">
    <source>
        <dbReference type="ARBA" id="ARBA00022690"/>
    </source>
</evidence>
<dbReference type="AlphaFoldDB" id="A0A9J6E2G8"/>
<keyword evidence="6" id="KW-0325">Glycoprotein</keyword>
<dbReference type="Gene3D" id="2.30.39.10">
    <property type="entry name" value="Alpha-1-antitrypsin, domain 1"/>
    <property type="match status" value="1"/>
</dbReference>
<dbReference type="InterPro" id="IPR023795">
    <property type="entry name" value="Serpin_CS"/>
</dbReference>
<dbReference type="InterPro" id="IPR023796">
    <property type="entry name" value="Serpin_dom"/>
</dbReference>